<sequence length="1046" mass="121890">MQKLHDYITKISNEFLTGSATEHTYRGHLKDLVEAIDANVIAINEPKRVKAGAPDYLIATKSDNIEIGHIEAKDIGKDLNHKDYNEQFTRYKNALENLIITDYMEFQFYKNAQLYTTIKIAEILGGKIVSLPQNFAEFINLIKDFTSFVGQSITSSSRLACMMAHKAKLMADVMLKAIEIDIEADENTELYSQYKIFKQMLIHDMTPKDFADMYAQTITYGMFTARFHDSTLQTFSRQEAAELLPHSNPFLRKLFQQLAGYDLDIRISWIVDSLVKIFLATDVTKLLENFGSTTQRNDPIIHFYEEFLAEFDPKLRKSRGVWYTPEPVVKFIVRAVDEVLTSEFNLPKGLSDTSKITIKVDNPSKKGKIDKEVHKVQVLDPATGTGTFLAETIKFLYEKKQYLKWNSYVTEHLIPRLHGFEIVMASYAMAHLKLDLLLKLTGYEPTTTQRLKVFLTNSLEEHHDETGNLFASFLATESQEADRVKKETPVMVVMGNPPYAVSSSNKGEWISKLLQDYKKNLNERKISLDDDYIKFIRYGQHYVENNGEGILAYISNNSFIDGITHRQMRKSLLECFDKIYILDLHGNAKKKEVCPDGSKDENVFDIMQGVSINIFIKTTKSKKLADVYHYDLYGKREFKYDFLNDNSLKNIAWKKLECNEPYYFFITHANKNEEYKEFVSLQNLLKVYSTGVQTSRDYLAHSFTKEEQVKKNDEFQDPKISDEEIRQKYFTETSRNFQIGDTRDWKLSENRKKAFKSDLNSQIIDYCFRPFDNRYLTYSDILTSWTRKEVGKHLLNNNYSLIFARSSSDDTFNQIFYSKYISDVKCGERTKGSIFSPLYLYPDENSLTTERTPNLNLEIVKEIEEKLGLAFVNEKTDVKDSFAPIDILDYIYAVLHSPAYREKYKEFLKIDFPRVPYPQADTFWELVKLGGELRSYHLLENPKVYEIVIALNESENNTIERKISKKDVEIEGDFVKLWLNDEQYIDKIPLIAWEFYIGGYQPAQKWLKDRAGREMREEDYEHYNKIIVALTKTHEIMQKIDTIFEI</sequence>
<evidence type="ECO:0000259" key="7">
    <source>
        <dbReference type="Pfam" id="PF18135"/>
    </source>
</evidence>
<dbReference type="EMBL" id="SZPX01000003">
    <property type="protein sequence ID" value="TKI69969.1"/>
    <property type="molecule type" value="Genomic_DNA"/>
</dbReference>
<dbReference type="RefSeq" id="WP_137012905.1">
    <property type="nucleotide sequence ID" value="NZ_SZPX01000003.1"/>
</dbReference>
<dbReference type="GO" id="GO:0003677">
    <property type="term" value="F:DNA binding"/>
    <property type="evidence" value="ECO:0007669"/>
    <property type="project" value="InterPro"/>
</dbReference>
<keyword evidence="4 8" id="KW-0808">Transferase</keyword>
<feature type="domain" description="DNA methylase adenine-specific" evidence="6">
    <location>
        <begin position="298"/>
        <end position="574"/>
    </location>
</feature>
<dbReference type="GO" id="GO:0009007">
    <property type="term" value="F:site-specific DNA-methyltransferase (adenine-specific) activity"/>
    <property type="evidence" value="ECO:0007669"/>
    <property type="project" value="UniProtKB-EC"/>
</dbReference>
<dbReference type="InterPro" id="IPR050953">
    <property type="entry name" value="N4_N6_ade-DNA_methylase"/>
</dbReference>
<evidence type="ECO:0000256" key="5">
    <source>
        <dbReference type="ARBA" id="ARBA00047942"/>
    </source>
</evidence>
<dbReference type="InterPro" id="IPR041635">
    <property type="entry name" value="Type_ISP_LLaBIII_C"/>
</dbReference>
<comment type="catalytic activity">
    <reaction evidence="5">
        <text>a 2'-deoxyadenosine in DNA + S-adenosyl-L-methionine = an N(6)-methyl-2'-deoxyadenosine in DNA + S-adenosyl-L-homocysteine + H(+)</text>
        <dbReference type="Rhea" id="RHEA:15197"/>
        <dbReference type="Rhea" id="RHEA-COMP:12418"/>
        <dbReference type="Rhea" id="RHEA-COMP:12419"/>
        <dbReference type="ChEBI" id="CHEBI:15378"/>
        <dbReference type="ChEBI" id="CHEBI:57856"/>
        <dbReference type="ChEBI" id="CHEBI:59789"/>
        <dbReference type="ChEBI" id="CHEBI:90615"/>
        <dbReference type="ChEBI" id="CHEBI:90616"/>
        <dbReference type="EC" id="2.1.1.72"/>
    </reaction>
</comment>
<reference evidence="8 9" key="1">
    <citation type="submission" date="2019-04" db="EMBL/GenBank/DDBJ databases">
        <title>Sulfurimonas crateris sp. nov. a facultative anaerobic sulfur-oxidizing chemolithautotrophic bacterium isolated from a terrestrial mud vulcano.</title>
        <authorList>
            <person name="Ratnikova N.M."/>
            <person name="Slobodkin A.I."/>
            <person name="Merkel A.Y."/>
            <person name="Novikov A."/>
            <person name="Bonch-Osmolovskaya E.A."/>
            <person name="Slobodkina G.B."/>
        </authorList>
    </citation>
    <scope>NUCLEOTIDE SEQUENCE [LARGE SCALE GENOMIC DNA]</scope>
    <source>
        <strain evidence="8 9">SN118</strain>
    </source>
</reference>
<dbReference type="PANTHER" id="PTHR33841">
    <property type="entry name" value="DNA METHYLTRANSFERASE YEEA-RELATED"/>
    <property type="match status" value="1"/>
</dbReference>
<dbReference type="Pfam" id="PF02384">
    <property type="entry name" value="N6_Mtase"/>
    <property type="match status" value="1"/>
</dbReference>
<dbReference type="OrthoDB" id="9804086at2"/>
<gene>
    <name evidence="8" type="ORF">FCU45_04980</name>
</gene>
<dbReference type="GO" id="GO:0008170">
    <property type="term" value="F:N-methyltransferase activity"/>
    <property type="evidence" value="ECO:0007669"/>
    <property type="project" value="InterPro"/>
</dbReference>
<keyword evidence="3 8" id="KW-0489">Methyltransferase</keyword>
<dbReference type="SUPFAM" id="SSF53335">
    <property type="entry name" value="S-adenosyl-L-methionine-dependent methyltransferases"/>
    <property type="match status" value="1"/>
</dbReference>
<dbReference type="EC" id="2.1.1.72" evidence="2"/>
<accession>A0A4U2Z6Y4</accession>
<dbReference type="GO" id="GO:0032259">
    <property type="term" value="P:methylation"/>
    <property type="evidence" value="ECO:0007669"/>
    <property type="project" value="UniProtKB-KW"/>
</dbReference>
<evidence type="ECO:0000256" key="2">
    <source>
        <dbReference type="ARBA" id="ARBA00011900"/>
    </source>
</evidence>
<dbReference type="Proteomes" id="UP000309561">
    <property type="component" value="Unassembled WGS sequence"/>
</dbReference>
<evidence type="ECO:0000256" key="1">
    <source>
        <dbReference type="ARBA" id="ARBA00006594"/>
    </source>
</evidence>
<dbReference type="PRINTS" id="PR00507">
    <property type="entry name" value="N12N6MTFRASE"/>
</dbReference>
<protein>
    <recommendedName>
        <fullName evidence="2">site-specific DNA-methyltransferase (adenine-specific)</fullName>
        <ecNumber evidence="2">2.1.1.72</ecNumber>
    </recommendedName>
</protein>
<evidence type="ECO:0000313" key="8">
    <source>
        <dbReference type="EMBL" id="TKI69969.1"/>
    </source>
</evidence>
<dbReference type="PANTHER" id="PTHR33841:SF1">
    <property type="entry name" value="DNA METHYLTRANSFERASE A"/>
    <property type="match status" value="1"/>
</dbReference>
<organism evidence="8 9">
    <name type="scientific">Sulfurimonas crateris</name>
    <dbReference type="NCBI Taxonomy" id="2574727"/>
    <lineage>
        <taxon>Bacteria</taxon>
        <taxon>Pseudomonadati</taxon>
        <taxon>Campylobacterota</taxon>
        <taxon>Epsilonproteobacteria</taxon>
        <taxon>Campylobacterales</taxon>
        <taxon>Sulfurimonadaceae</taxon>
        <taxon>Sulfurimonas</taxon>
    </lineage>
</organism>
<evidence type="ECO:0000256" key="3">
    <source>
        <dbReference type="ARBA" id="ARBA00022603"/>
    </source>
</evidence>
<comment type="similarity">
    <text evidence="1">Belongs to the N(4)/N(6)-methyltransferase family.</text>
</comment>
<dbReference type="Gene3D" id="3.40.50.150">
    <property type="entry name" value="Vaccinia Virus protein VP39"/>
    <property type="match status" value="1"/>
</dbReference>
<proteinExistence type="inferred from homology"/>
<evidence type="ECO:0000256" key="4">
    <source>
        <dbReference type="ARBA" id="ARBA00022679"/>
    </source>
</evidence>
<feature type="domain" description="Type ISP restriction-modification enzyme LLaBIII C-terminal specificity" evidence="7">
    <location>
        <begin position="684"/>
        <end position="1038"/>
    </location>
</feature>
<evidence type="ECO:0000313" key="9">
    <source>
        <dbReference type="Proteomes" id="UP000309561"/>
    </source>
</evidence>
<dbReference type="InterPro" id="IPR003356">
    <property type="entry name" value="DNA_methylase_A-5"/>
</dbReference>
<evidence type="ECO:0000259" key="6">
    <source>
        <dbReference type="Pfam" id="PF02384"/>
    </source>
</evidence>
<dbReference type="Pfam" id="PF18135">
    <property type="entry name" value="Type_ISP_C"/>
    <property type="match status" value="1"/>
</dbReference>
<dbReference type="InterPro" id="IPR029063">
    <property type="entry name" value="SAM-dependent_MTases_sf"/>
</dbReference>
<dbReference type="AlphaFoldDB" id="A0A4U2Z6Y4"/>
<keyword evidence="9" id="KW-1185">Reference proteome</keyword>
<name>A0A4U2Z6Y4_9BACT</name>
<comment type="caution">
    <text evidence="8">The sequence shown here is derived from an EMBL/GenBank/DDBJ whole genome shotgun (WGS) entry which is preliminary data.</text>
</comment>